<dbReference type="Gene3D" id="2.60.120.10">
    <property type="entry name" value="Jelly Rolls"/>
    <property type="match status" value="1"/>
</dbReference>
<evidence type="ECO:0000256" key="6">
    <source>
        <dbReference type="RuleBase" id="RU369025"/>
    </source>
</evidence>
<evidence type="ECO:0000313" key="9">
    <source>
        <dbReference type="Proteomes" id="UP000194012"/>
    </source>
</evidence>
<dbReference type="InterPro" id="IPR045275">
    <property type="entry name" value="MscS_archaea/bacteria_type"/>
</dbReference>
<dbReference type="OrthoDB" id="9793781at2"/>
<keyword evidence="6" id="KW-0813">Transport</keyword>
<dbReference type="Gene3D" id="3.30.70.100">
    <property type="match status" value="1"/>
</dbReference>
<dbReference type="Gene3D" id="2.30.30.60">
    <property type="match status" value="1"/>
</dbReference>
<dbReference type="SUPFAM" id="SSF51206">
    <property type="entry name" value="cAMP-binding domain-like"/>
    <property type="match status" value="1"/>
</dbReference>
<dbReference type="Proteomes" id="UP000194012">
    <property type="component" value="Unassembled WGS sequence"/>
</dbReference>
<comment type="caution">
    <text evidence="6">Lacks conserved residue(s) required for the propagation of feature annotation.</text>
</comment>
<evidence type="ECO:0000256" key="1">
    <source>
        <dbReference type="ARBA" id="ARBA00004651"/>
    </source>
</evidence>
<keyword evidence="6" id="KW-0997">Cell inner membrane</keyword>
<dbReference type="Pfam" id="PF00924">
    <property type="entry name" value="MS_channel_2nd"/>
    <property type="match status" value="1"/>
</dbReference>
<proteinExistence type="inferred from homology"/>
<dbReference type="PROSITE" id="PS50042">
    <property type="entry name" value="CNMP_BINDING_3"/>
    <property type="match status" value="1"/>
</dbReference>
<dbReference type="InterPro" id="IPR011066">
    <property type="entry name" value="MscS_channel_C_sf"/>
</dbReference>
<dbReference type="Pfam" id="PF00027">
    <property type="entry name" value="cNMP_binding"/>
    <property type="match status" value="1"/>
</dbReference>
<comment type="similarity">
    <text evidence="6">Belongs to the MscS (TC 1.A.23) family.</text>
</comment>
<evidence type="ECO:0000256" key="4">
    <source>
        <dbReference type="ARBA" id="ARBA00022989"/>
    </source>
</evidence>
<dbReference type="CDD" id="cd00038">
    <property type="entry name" value="CAP_ED"/>
    <property type="match status" value="1"/>
</dbReference>
<feature type="transmembrane region" description="Helical" evidence="6">
    <location>
        <begin position="75"/>
        <end position="100"/>
    </location>
</feature>
<name>A0A1X7A9H1_9RHOB</name>
<keyword evidence="6" id="KW-0406">Ion transport</keyword>
<dbReference type="AlphaFoldDB" id="A0A1X7A9H1"/>
<dbReference type="SMART" id="SM00100">
    <property type="entry name" value="cNMP"/>
    <property type="match status" value="1"/>
</dbReference>
<dbReference type="PROSITE" id="PS00888">
    <property type="entry name" value="CNMP_BINDING_1"/>
    <property type="match status" value="1"/>
</dbReference>
<gene>
    <name evidence="8" type="primary">ynaI</name>
    <name evidence="8" type="ORF">ROG8370_03617</name>
</gene>
<keyword evidence="6" id="KW-0407">Ion channel</keyword>
<dbReference type="EMBL" id="FWFJ01000057">
    <property type="protein sequence ID" value="SLN73679.1"/>
    <property type="molecule type" value="Genomic_DNA"/>
</dbReference>
<organism evidence="8 9">
    <name type="scientific">Roseovarius gaetbuli</name>
    <dbReference type="NCBI Taxonomy" id="1356575"/>
    <lineage>
        <taxon>Bacteria</taxon>
        <taxon>Pseudomonadati</taxon>
        <taxon>Pseudomonadota</taxon>
        <taxon>Alphaproteobacteria</taxon>
        <taxon>Rhodobacterales</taxon>
        <taxon>Roseobacteraceae</taxon>
        <taxon>Roseovarius</taxon>
    </lineage>
</organism>
<dbReference type="InterPro" id="IPR014710">
    <property type="entry name" value="RmlC-like_jellyroll"/>
</dbReference>
<dbReference type="GO" id="GO:0005886">
    <property type="term" value="C:plasma membrane"/>
    <property type="evidence" value="ECO:0007669"/>
    <property type="project" value="UniProtKB-SubCell"/>
</dbReference>
<dbReference type="PANTHER" id="PTHR30221">
    <property type="entry name" value="SMALL-CONDUCTANCE MECHANOSENSITIVE CHANNEL"/>
    <property type="match status" value="1"/>
</dbReference>
<keyword evidence="3 6" id="KW-0812">Transmembrane</keyword>
<keyword evidence="4 6" id="KW-1133">Transmembrane helix</keyword>
<dbReference type="InterPro" id="IPR023408">
    <property type="entry name" value="MscS_beta-dom_sf"/>
</dbReference>
<dbReference type="SUPFAM" id="SSF50182">
    <property type="entry name" value="Sm-like ribonucleoproteins"/>
    <property type="match status" value="1"/>
</dbReference>
<evidence type="ECO:0000256" key="5">
    <source>
        <dbReference type="ARBA" id="ARBA00023136"/>
    </source>
</evidence>
<comment type="subunit">
    <text evidence="6">Homoheptamer.</text>
</comment>
<dbReference type="InterPro" id="IPR010920">
    <property type="entry name" value="LSM_dom_sf"/>
</dbReference>
<dbReference type="InterPro" id="IPR006685">
    <property type="entry name" value="MscS_channel_2nd"/>
</dbReference>
<dbReference type="RefSeq" id="WP_085828530.1">
    <property type="nucleotide sequence ID" value="NZ_FWFJ01000057.1"/>
</dbReference>
<comment type="subcellular location">
    <subcellularLocation>
        <location evidence="6">Cell inner membrane</location>
        <topology evidence="6">Multi-pass membrane protein</topology>
    </subcellularLocation>
    <subcellularLocation>
        <location evidence="1">Cell membrane</location>
        <topology evidence="1">Multi-pass membrane protein</topology>
    </subcellularLocation>
</comment>
<dbReference type="SUPFAM" id="SSF82689">
    <property type="entry name" value="Mechanosensitive channel protein MscS (YggB), C-terminal domain"/>
    <property type="match status" value="1"/>
</dbReference>
<protein>
    <recommendedName>
        <fullName evidence="6">Small-conductance mechanosensitive channel</fullName>
    </recommendedName>
</protein>
<sequence length="473" mass="51967">MGRILLPALALICLIAARYLADQVGINGLPAPVGEWIDPLRLSEAAIWLCMAWVAKRAIEVALRRGRNGSDEERIPSIAFDFLGVLLFLVAIIAIAGLVFDQPVSGLLATSGILTGVVAFAVRDLIADIFTGIALAIERPIRIGDWIQFDEGTPQRTGRVVEMNWRAVRMVTVQGRTIVFPNNALSRRDFVNLSLPERHFRTVKRIVVDFSVPAERAADIIMSAIRATPGVVPSQKPLVLIDELVERGTLFSFHFWVPDYPKMFMIERQVVENVLHFLDQAGYAPSYPKLEADIAWQSVSEIDASFDLPDLLHRVPLFSKLSEEERLHLAHQSKEVQARAGQALVAEGDAGETLFVVLAGLAAVHKSVEGKLCRIGQVEPGQVFGEMSFLTGEPRSATVIAEIDSVLVEVERGAMQAIVRENPEIIDQMGEIQASRMNAQEIGVSTDGTRELDDPGFAGKLVKRIRLTFGQPG</sequence>
<accession>A0A1X7A9H1</accession>
<keyword evidence="9" id="KW-1185">Reference proteome</keyword>
<comment type="function">
    <text evidence="6">Mechanosensitive channel that participates in the regulation of osmotic pressure changes within the cell, opening in response to stretch forces in the membrane lipid bilayer, without the need for other proteins. Contributes to normal resistance to hypoosmotic shock. Forms an ion channel of 1.0 nanosiemens conductance with a slight preference for anions.</text>
</comment>
<dbReference type="GO" id="GO:0008381">
    <property type="term" value="F:mechanosensitive monoatomic ion channel activity"/>
    <property type="evidence" value="ECO:0007669"/>
    <property type="project" value="InterPro"/>
</dbReference>
<evidence type="ECO:0000256" key="2">
    <source>
        <dbReference type="ARBA" id="ARBA00022475"/>
    </source>
</evidence>
<dbReference type="InterPro" id="IPR000595">
    <property type="entry name" value="cNMP-bd_dom"/>
</dbReference>
<evidence type="ECO:0000256" key="3">
    <source>
        <dbReference type="ARBA" id="ARBA00022692"/>
    </source>
</evidence>
<reference evidence="9" key="1">
    <citation type="submission" date="2017-03" db="EMBL/GenBank/DDBJ databases">
        <authorList>
            <person name="Rodrigo-Torres L."/>
            <person name="Arahal R.D."/>
            <person name="Lucena T."/>
        </authorList>
    </citation>
    <scope>NUCLEOTIDE SEQUENCE [LARGE SCALE GENOMIC DNA]</scope>
    <source>
        <strain evidence="9">CECT 8370</strain>
    </source>
</reference>
<dbReference type="InterPro" id="IPR018488">
    <property type="entry name" value="cNMP-bd_CS"/>
</dbReference>
<dbReference type="InterPro" id="IPR018490">
    <property type="entry name" value="cNMP-bd_dom_sf"/>
</dbReference>
<feature type="domain" description="Cyclic nucleotide-binding" evidence="7">
    <location>
        <begin position="317"/>
        <end position="436"/>
    </location>
</feature>
<keyword evidence="2" id="KW-1003">Cell membrane</keyword>
<dbReference type="PANTHER" id="PTHR30221:SF1">
    <property type="entry name" value="SMALL-CONDUCTANCE MECHANOSENSITIVE CHANNEL"/>
    <property type="match status" value="1"/>
</dbReference>
<keyword evidence="5 6" id="KW-0472">Membrane</keyword>
<evidence type="ECO:0000259" key="7">
    <source>
        <dbReference type="PROSITE" id="PS50042"/>
    </source>
</evidence>
<dbReference type="Gene3D" id="1.10.287.1260">
    <property type="match status" value="1"/>
</dbReference>
<feature type="transmembrane region" description="Helical" evidence="6">
    <location>
        <begin position="112"/>
        <end position="137"/>
    </location>
</feature>
<evidence type="ECO:0000313" key="8">
    <source>
        <dbReference type="EMBL" id="SLN73679.1"/>
    </source>
</evidence>